<dbReference type="Proteomes" id="UP000008782">
    <property type="component" value="Unassembled WGS sequence"/>
</dbReference>
<dbReference type="RefSeq" id="XP_008091749.1">
    <property type="nucleotide sequence ID" value="XM_008093558.1"/>
</dbReference>
<keyword evidence="2" id="KW-0472">Membrane</keyword>
<dbReference type="GeneID" id="24408238"/>
<dbReference type="AlphaFoldDB" id="E3QA41"/>
<keyword evidence="4" id="KW-1185">Reference proteome</keyword>
<feature type="transmembrane region" description="Helical" evidence="2">
    <location>
        <begin position="113"/>
        <end position="134"/>
    </location>
</feature>
<dbReference type="OrthoDB" id="444325at2759"/>
<feature type="transmembrane region" description="Helical" evidence="2">
    <location>
        <begin position="140"/>
        <end position="159"/>
    </location>
</feature>
<dbReference type="eggNOG" id="ENOG502R9N6">
    <property type="taxonomic scope" value="Eukaryota"/>
</dbReference>
<evidence type="ECO:0000313" key="3">
    <source>
        <dbReference type="EMBL" id="EFQ27729.1"/>
    </source>
</evidence>
<proteinExistence type="predicted"/>
<feature type="region of interest" description="Disordered" evidence="1">
    <location>
        <begin position="235"/>
        <end position="283"/>
    </location>
</feature>
<keyword evidence="2" id="KW-0812">Transmembrane</keyword>
<keyword evidence="2" id="KW-1133">Transmembrane helix</keyword>
<sequence length="484" mass="54057">MSAFSMLGSGVDILGMSPAEFYCLLQKDVERELERHFPQYIDNESLLDIYTKWLVFQIPNLGHRSHEDSSETIRRGCDYLSSRNYKKGLVLSAFSRHKNCYIRGHPEATRRRANLAIVLILTALFRTILILILVETTFTVLMIFIAPAKPVAPIFRFIVMNQIARIIRNARTGVYPRTMTMTHGTMSLHIAVIDCIVANLQVAGMSHAAASRRLAPMDHAKPLIRIILTDRGVGRKRSDGRLSPWDDIHPPPKKPRQQDAWEGGLPWDDFEAPRENNKRDSADSAAAKHVIAIDHEPAPIDNSKKAVASLGVAKAAGEPTEAEWEQAGIEANAFLEALGRELAECPELETSANLRNQGNSDSPTYSSASPVSSACQYHSPANSVPDDDEDSFMDDVLDDIAEPTRSKGCKIDEDQPCSDPVIIPYQTLKSLQRDPPYDSDVLNLFRCKRDSHVYINVARRRNAVDFYTETEEERATVSMSNLAV</sequence>
<accession>E3QA41</accession>
<feature type="compositionally biased region" description="Low complexity" evidence="1">
    <location>
        <begin position="360"/>
        <end position="374"/>
    </location>
</feature>
<evidence type="ECO:0000256" key="1">
    <source>
        <dbReference type="SAM" id="MobiDB-lite"/>
    </source>
</evidence>
<evidence type="ECO:0000256" key="2">
    <source>
        <dbReference type="SAM" id="Phobius"/>
    </source>
</evidence>
<evidence type="ECO:0000313" key="4">
    <source>
        <dbReference type="Proteomes" id="UP000008782"/>
    </source>
</evidence>
<reference evidence="4" key="1">
    <citation type="journal article" date="2012" name="Nat. Genet.">
        <title>Lifestyle transitions in plant pathogenic Colletotrichum fungi deciphered by genome and transcriptome analyses.</title>
        <authorList>
            <person name="O'Connell R.J."/>
            <person name="Thon M.R."/>
            <person name="Hacquard S."/>
            <person name="Amyotte S.G."/>
            <person name="Kleemann J."/>
            <person name="Torres M.F."/>
            <person name="Damm U."/>
            <person name="Buiate E.A."/>
            <person name="Epstein L."/>
            <person name="Alkan N."/>
            <person name="Altmueller J."/>
            <person name="Alvarado-Balderrama L."/>
            <person name="Bauser C.A."/>
            <person name="Becker C."/>
            <person name="Birren B.W."/>
            <person name="Chen Z."/>
            <person name="Choi J."/>
            <person name="Crouch J.A."/>
            <person name="Duvick J.P."/>
            <person name="Farman M.A."/>
            <person name="Gan P."/>
            <person name="Heiman D."/>
            <person name="Henrissat B."/>
            <person name="Howard R.J."/>
            <person name="Kabbage M."/>
            <person name="Koch C."/>
            <person name="Kracher B."/>
            <person name="Kubo Y."/>
            <person name="Law A.D."/>
            <person name="Lebrun M.-H."/>
            <person name="Lee Y.-H."/>
            <person name="Miyara I."/>
            <person name="Moore N."/>
            <person name="Neumann U."/>
            <person name="Nordstroem K."/>
            <person name="Panaccione D.G."/>
            <person name="Panstruga R."/>
            <person name="Place M."/>
            <person name="Proctor R.H."/>
            <person name="Prusky D."/>
            <person name="Rech G."/>
            <person name="Reinhardt R."/>
            <person name="Rollins J.A."/>
            <person name="Rounsley S."/>
            <person name="Schardl C.L."/>
            <person name="Schwartz D.C."/>
            <person name="Shenoy N."/>
            <person name="Shirasu K."/>
            <person name="Sikhakolli U.R."/>
            <person name="Stueber K."/>
            <person name="Sukno S.A."/>
            <person name="Sweigard J.A."/>
            <person name="Takano Y."/>
            <person name="Takahara H."/>
            <person name="Trail F."/>
            <person name="van der Does H.C."/>
            <person name="Voll L.M."/>
            <person name="Will I."/>
            <person name="Young S."/>
            <person name="Zeng Q."/>
            <person name="Zhang J."/>
            <person name="Zhou S."/>
            <person name="Dickman M.B."/>
            <person name="Schulze-Lefert P."/>
            <person name="Ver Loren van Themaat E."/>
            <person name="Ma L.-J."/>
            <person name="Vaillancourt L.J."/>
        </authorList>
    </citation>
    <scope>NUCLEOTIDE SEQUENCE [LARGE SCALE GENOMIC DNA]</scope>
    <source>
        <strain evidence="4">M1.001 / M2 / FGSC 10212</strain>
    </source>
</reference>
<dbReference type="STRING" id="645133.E3QA41"/>
<gene>
    <name evidence="3" type="ORF">GLRG_02873</name>
</gene>
<name>E3QA41_COLGM</name>
<feature type="compositionally biased region" description="Basic and acidic residues" evidence="1">
    <location>
        <begin position="271"/>
        <end position="282"/>
    </location>
</feature>
<dbReference type="HOGENOM" id="CLU_563832_0_0_1"/>
<protein>
    <submittedName>
        <fullName evidence="3">Uncharacterized protein</fullName>
    </submittedName>
</protein>
<feature type="region of interest" description="Disordered" evidence="1">
    <location>
        <begin position="351"/>
        <end position="393"/>
    </location>
</feature>
<dbReference type="VEuPathDB" id="FungiDB:GLRG_02873"/>
<dbReference type="EMBL" id="GG697338">
    <property type="protein sequence ID" value="EFQ27729.1"/>
    <property type="molecule type" value="Genomic_DNA"/>
</dbReference>
<feature type="compositionally biased region" description="Basic and acidic residues" evidence="1">
    <location>
        <begin position="235"/>
        <end position="250"/>
    </location>
</feature>
<organism evidence="4">
    <name type="scientific">Colletotrichum graminicola (strain M1.001 / M2 / FGSC 10212)</name>
    <name type="common">Maize anthracnose fungus</name>
    <name type="synonym">Glomerella graminicola</name>
    <dbReference type="NCBI Taxonomy" id="645133"/>
    <lineage>
        <taxon>Eukaryota</taxon>
        <taxon>Fungi</taxon>
        <taxon>Dikarya</taxon>
        <taxon>Ascomycota</taxon>
        <taxon>Pezizomycotina</taxon>
        <taxon>Sordariomycetes</taxon>
        <taxon>Hypocreomycetidae</taxon>
        <taxon>Glomerellales</taxon>
        <taxon>Glomerellaceae</taxon>
        <taxon>Colletotrichum</taxon>
        <taxon>Colletotrichum graminicola species complex</taxon>
    </lineage>
</organism>